<dbReference type="PANTHER" id="PTHR10855">
    <property type="entry name" value="26S PROTEASOME NON-ATPASE REGULATORY SUBUNIT 12/COP9 SIGNALOSOME COMPLEX SUBUNIT 4"/>
    <property type="match status" value="1"/>
</dbReference>
<dbReference type="InterPro" id="IPR000717">
    <property type="entry name" value="PCI_dom"/>
</dbReference>
<feature type="domain" description="PCI" evidence="8">
    <location>
        <begin position="213"/>
        <end position="381"/>
    </location>
</feature>
<organism evidence="9 10">
    <name type="scientific">Hondaea fermentalgiana</name>
    <dbReference type="NCBI Taxonomy" id="2315210"/>
    <lineage>
        <taxon>Eukaryota</taxon>
        <taxon>Sar</taxon>
        <taxon>Stramenopiles</taxon>
        <taxon>Bigyra</taxon>
        <taxon>Labyrinthulomycetes</taxon>
        <taxon>Thraustochytrida</taxon>
        <taxon>Thraustochytriidae</taxon>
        <taxon>Hondaea</taxon>
    </lineage>
</organism>
<comment type="caution">
    <text evidence="9">The sequence shown here is derived from an EMBL/GenBank/DDBJ whole genome shotgun (WGS) entry which is preliminary data.</text>
</comment>
<keyword evidence="7" id="KW-0539">Nucleus</keyword>
<dbReference type="InterPro" id="IPR054559">
    <property type="entry name" value="PSMD12-CSN4-like_N"/>
</dbReference>
<comment type="subcellular location">
    <subcellularLocation>
        <location evidence="2">Cytoplasm</location>
    </subcellularLocation>
    <subcellularLocation>
        <location evidence="1">Nucleus</location>
    </subcellularLocation>
</comment>
<dbReference type="AlphaFoldDB" id="A0A2R5GAA6"/>
<evidence type="ECO:0000256" key="1">
    <source>
        <dbReference type="ARBA" id="ARBA00004123"/>
    </source>
</evidence>
<dbReference type="OrthoDB" id="295656at2759"/>
<dbReference type="InterPro" id="IPR040134">
    <property type="entry name" value="PSMD12/CSN4"/>
</dbReference>
<evidence type="ECO:0000256" key="5">
    <source>
        <dbReference type="ARBA" id="ARBA00022490"/>
    </source>
</evidence>
<evidence type="ECO:0000259" key="8">
    <source>
        <dbReference type="PROSITE" id="PS50250"/>
    </source>
</evidence>
<dbReference type="EMBL" id="BEYU01000037">
    <property type="protein sequence ID" value="GBG27950.1"/>
    <property type="molecule type" value="Genomic_DNA"/>
</dbReference>
<keyword evidence="6" id="KW-0736">Signalosome</keyword>
<sequence length="415" mass="45630">MAEAAAQAAEARLESACSGGNPGNAAQLAKEAMTELVSSVNGASGTAEEEAATAGVAAAVRYLVRDAVALGVSRPALEQLAEDLHSLPGDKVETVAQETLRALAERRSVFEEVEAKIRELLGAVLAEKELYVDAARVLSAINMEDARHSDAQKAEQYVRITELFLEADETVEAERFVNRASQYIYTCDPLVQVRHKVSYARILDAKRRFLDAAHRYYKLSSESAMVDGKTVAEEDLMHLLSKSVTCAILASAGPQRQRMLNLLYKDERSRTLTTSWMVLEKMYMQRILTNAEIAVFEQQLEPHQKAILADGSTVLERAVLEHNVLAATKIYANVSFAELAKLLNIEQTRAESVASTMIKEKRMQGTIDQVDGVLDFAAEEDDPLISFDARIQHLCHAVNGVLDQIEKTHPGFVAQ</sequence>
<dbReference type="Proteomes" id="UP000241890">
    <property type="component" value="Unassembled WGS sequence"/>
</dbReference>
<accession>A0A2R5GAA6</accession>
<dbReference type="GO" id="GO:0008180">
    <property type="term" value="C:COP9 signalosome"/>
    <property type="evidence" value="ECO:0007669"/>
    <property type="project" value="UniProtKB-KW"/>
</dbReference>
<dbReference type="SUPFAM" id="SSF46785">
    <property type="entry name" value="Winged helix' DNA-binding domain"/>
    <property type="match status" value="1"/>
</dbReference>
<keyword evidence="5" id="KW-0963">Cytoplasm</keyword>
<dbReference type="InterPro" id="IPR036388">
    <property type="entry name" value="WH-like_DNA-bd_sf"/>
</dbReference>
<protein>
    <recommendedName>
        <fullName evidence="4">COP9 signalosome complex subunit 4</fullName>
    </recommendedName>
</protein>
<dbReference type="GO" id="GO:0005829">
    <property type="term" value="C:cytosol"/>
    <property type="evidence" value="ECO:0007669"/>
    <property type="project" value="TreeGrafter"/>
</dbReference>
<evidence type="ECO:0000313" key="9">
    <source>
        <dbReference type="EMBL" id="GBG27950.1"/>
    </source>
</evidence>
<dbReference type="InterPro" id="IPR036390">
    <property type="entry name" value="WH_DNA-bd_sf"/>
</dbReference>
<name>A0A2R5GAA6_9STRA</name>
<dbReference type="Gene3D" id="1.10.10.10">
    <property type="entry name" value="Winged helix-like DNA-binding domain superfamily/Winged helix DNA-binding domain"/>
    <property type="match status" value="1"/>
</dbReference>
<evidence type="ECO:0000313" key="10">
    <source>
        <dbReference type="Proteomes" id="UP000241890"/>
    </source>
</evidence>
<dbReference type="InParanoid" id="A0A2R5GAA6"/>
<evidence type="ECO:0000256" key="2">
    <source>
        <dbReference type="ARBA" id="ARBA00004496"/>
    </source>
</evidence>
<keyword evidence="10" id="KW-1185">Reference proteome</keyword>
<evidence type="ECO:0000256" key="3">
    <source>
        <dbReference type="ARBA" id="ARBA00010417"/>
    </source>
</evidence>
<dbReference type="PANTHER" id="PTHR10855:SF2">
    <property type="entry name" value="COP9 SIGNALOSOME COMPLEX SUBUNIT 4"/>
    <property type="match status" value="1"/>
</dbReference>
<evidence type="ECO:0000256" key="4">
    <source>
        <dbReference type="ARBA" id="ARBA00014881"/>
    </source>
</evidence>
<dbReference type="Pfam" id="PF01399">
    <property type="entry name" value="PCI"/>
    <property type="match status" value="1"/>
</dbReference>
<gene>
    <name evidence="9" type="ORF">FCC1311_041732</name>
</gene>
<reference evidence="9 10" key="1">
    <citation type="submission" date="2017-12" db="EMBL/GenBank/DDBJ databases">
        <title>Sequencing, de novo assembly and annotation of complete genome of a new Thraustochytrid species, strain FCC1311.</title>
        <authorList>
            <person name="Sedici K."/>
            <person name="Godart F."/>
            <person name="Aiese Cigliano R."/>
            <person name="Sanseverino W."/>
            <person name="Barakat M."/>
            <person name="Ortet P."/>
            <person name="Marechal E."/>
            <person name="Cagnac O."/>
            <person name="Amato A."/>
        </authorList>
    </citation>
    <scope>NUCLEOTIDE SEQUENCE [LARGE SCALE GENOMIC DNA]</scope>
</reference>
<dbReference type="SMART" id="SM00088">
    <property type="entry name" value="PINT"/>
    <property type="match status" value="1"/>
</dbReference>
<dbReference type="Pfam" id="PF22241">
    <property type="entry name" value="PSMD12-CSN4_N"/>
    <property type="match status" value="1"/>
</dbReference>
<comment type="similarity">
    <text evidence="3">Belongs to the CSN4 family.</text>
</comment>
<proteinExistence type="inferred from homology"/>
<evidence type="ECO:0000256" key="6">
    <source>
        <dbReference type="ARBA" id="ARBA00022790"/>
    </source>
</evidence>
<dbReference type="PROSITE" id="PS50250">
    <property type="entry name" value="PCI"/>
    <property type="match status" value="1"/>
</dbReference>
<evidence type="ECO:0000256" key="7">
    <source>
        <dbReference type="ARBA" id="ARBA00023242"/>
    </source>
</evidence>